<name>A0ABT2D1I5_9BURK</name>
<organism evidence="2 3">
    <name type="scientific">Massilia terrae</name>
    <dbReference type="NCBI Taxonomy" id="1811224"/>
    <lineage>
        <taxon>Bacteria</taxon>
        <taxon>Pseudomonadati</taxon>
        <taxon>Pseudomonadota</taxon>
        <taxon>Betaproteobacteria</taxon>
        <taxon>Burkholderiales</taxon>
        <taxon>Oxalobacteraceae</taxon>
        <taxon>Telluria group</taxon>
        <taxon>Massilia</taxon>
    </lineage>
</organism>
<evidence type="ECO:0000256" key="1">
    <source>
        <dbReference type="SAM" id="SignalP"/>
    </source>
</evidence>
<proteinExistence type="predicted"/>
<evidence type="ECO:0000313" key="2">
    <source>
        <dbReference type="EMBL" id="MCS0659646.1"/>
    </source>
</evidence>
<accession>A0ABT2D1I5</accession>
<dbReference type="Proteomes" id="UP001204621">
    <property type="component" value="Unassembled WGS sequence"/>
</dbReference>
<sequence length="135" mass="14491">MRKSIVAAVLVLSANAVGAQSSADLVRLSGRDMPAEHGKPQDMSFVETRRGADASLVEVTMPPGPLTVSSAMFILKGLCSVAESRGKQYFRAVQLAHKPLRLGVTFPEEPGPQDTRVTSVTDRTFSQAECSLLNF</sequence>
<reference evidence="2 3" key="1">
    <citation type="submission" date="2022-08" db="EMBL/GenBank/DDBJ databases">
        <title>Reclassification of Massilia species as members of the genera Telluria, Duganella, Pseudoduganella, Mokoshia gen. nov. and Zemynaea gen. nov. using orthogonal and non-orthogonal genome-based approaches.</title>
        <authorList>
            <person name="Bowman J.P."/>
        </authorList>
    </citation>
    <scope>NUCLEOTIDE SEQUENCE [LARGE SCALE GENOMIC DNA]</scope>
    <source>
        <strain evidence="2 3">JCM 31606</strain>
    </source>
</reference>
<protein>
    <submittedName>
        <fullName evidence="2">Uncharacterized protein</fullName>
    </submittedName>
</protein>
<feature type="signal peptide" evidence="1">
    <location>
        <begin position="1"/>
        <end position="19"/>
    </location>
</feature>
<evidence type="ECO:0000313" key="3">
    <source>
        <dbReference type="Proteomes" id="UP001204621"/>
    </source>
</evidence>
<keyword evidence="1" id="KW-0732">Signal</keyword>
<comment type="caution">
    <text evidence="2">The sequence shown here is derived from an EMBL/GenBank/DDBJ whole genome shotgun (WGS) entry which is preliminary data.</text>
</comment>
<dbReference type="RefSeq" id="WP_258812832.1">
    <property type="nucleotide sequence ID" value="NZ_JANUGU010000005.1"/>
</dbReference>
<keyword evidence="3" id="KW-1185">Reference proteome</keyword>
<feature type="chain" id="PRO_5046863643" evidence="1">
    <location>
        <begin position="20"/>
        <end position="135"/>
    </location>
</feature>
<gene>
    <name evidence="2" type="ORF">NX778_16370</name>
</gene>
<dbReference type="EMBL" id="JANUGU010000005">
    <property type="protein sequence ID" value="MCS0659646.1"/>
    <property type="molecule type" value="Genomic_DNA"/>
</dbReference>